<evidence type="ECO:0000256" key="6">
    <source>
        <dbReference type="PIRSR" id="PIRSR001430-2"/>
    </source>
</evidence>
<dbReference type="SUPFAM" id="SSF55120">
    <property type="entry name" value="Pseudouridine synthase"/>
    <property type="match status" value="1"/>
</dbReference>
<proteinExistence type="inferred from homology"/>
<protein>
    <recommendedName>
        <fullName evidence="4">tRNA pseudouridine synthase A</fullName>
        <ecNumber evidence="4">5.4.99.12</ecNumber>
    </recommendedName>
    <alternativeName>
        <fullName evidence="4">tRNA pseudouridine(38-40) synthase</fullName>
    </alternativeName>
    <alternativeName>
        <fullName evidence="4">tRNA pseudouridylate synthase I</fullName>
    </alternativeName>
    <alternativeName>
        <fullName evidence="4">tRNA-uridine isomerase I</fullName>
    </alternativeName>
</protein>
<dbReference type="GO" id="GO:0160147">
    <property type="term" value="F:tRNA pseudouridine(38-40) synthase activity"/>
    <property type="evidence" value="ECO:0007669"/>
    <property type="project" value="UniProtKB-EC"/>
</dbReference>
<gene>
    <name evidence="4" type="primary">truA</name>
    <name evidence="9" type="ORF">CBW42_05120</name>
</gene>
<reference evidence="9 10" key="1">
    <citation type="submission" date="2017-05" db="EMBL/GenBank/DDBJ databases">
        <title>Butyricicoccus porcorum sp. nov. a butyrate-producing bacterium from the swine intestinal tract.</title>
        <authorList>
            <person name="Trachsel J."/>
            <person name="Humphrey S."/>
            <person name="Allen H.K."/>
        </authorList>
    </citation>
    <scope>NUCLEOTIDE SEQUENCE [LARGE SCALE GENOMIC DNA]</scope>
    <source>
        <strain evidence="9">BB10</strain>
    </source>
</reference>
<feature type="active site" description="Nucleophile" evidence="4 5">
    <location>
        <position position="53"/>
    </location>
</feature>
<keyword evidence="3 4" id="KW-0413">Isomerase</keyword>
<organism evidence="9 10">
    <name type="scientific">Butyricicoccus porcorum</name>
    <dbReference type="NCBI Taxonomy" id="1945634"/>
    <lineage>
        <taxon>Bacteria</taxon>
        <taxon>Bacillati</taxon>
        <taxon>Bacillota</taxon>
        <taxon>Clostridia</taxon>
        <taxon>Eubacteriales</taxon>
        <taxon>Butyricicoccaceae</taxon>
        <taxon>Butyricicoccus</taxon>
    </lineage>
</organism>
<feature type="binding site" evidence="4 6">
    <location>
        <position position="111"/>
    </location>
    <ligand>
        <name>substrate</name>
    </ligand>
</feature>
<dbReference type="PANTHER" id="PTHR11142">
    <property type="entry name" value="PSEUDOURIDYLATE SYNTHASE"/>
    <property type="match status" value="1"/>
</dbReference>
<dbReference type="EMBL" id="NHOC01000004">
    <property type="protein sequence ID" value="OUM20964.1"/>
    <property type="molecule type" value="Genomic_DNA"/>
</dbReference>
<dbReference type="RefSeq" id="WP_087018409.1">
    <property type="nucleotide sequence ID" value="NZ_NHOC01000004.1"/>
</dbReference>
<comment type="subunit">
    <text evidence="4">Homodimer.</text>
</comment>
<dbReference type="CDD" id="cd02570">
    <property type="entry name" value="PseudoU_synth_EcTruA"/>
    <property type="match status" value="1"/>
</dbReference>
<comment type="catalytic activity">
    <reaction evidence="4 7">
        <text>uridine(38/39/40) in tRNA = pseudouridine(38/39/40) in tRNA</text>
        <dbReference type="Rhea" id="RHEA:22376"/>
        <dbReference type="Rhea" id="RHEA-COMP:10085"/>
        <dbReference type="Rhea" id="RHEA-COMP:10087"/>
        <dbReference type="ChEBI" id="CHEBI:65314"/>
        <dbReference type="ChEBI" id="CHEBI:65315"/>
        <dbReference type="EC" id="5.4.99.12"/>
    </reaction>
</comment>
<evidence type="ECO:0000313" key="9">
    <source>
        <dbReference type="EMBL" id="OUM20964.1"/>
    </source>
</evidence>
<sequence length="246" mass="27732">MKNFRLTVQYDGKRYSGWQRQGNTDKTVQGKIEQILSRMTGHAVEINGAGRTDAGVHARAQVANGKMNTDKTAAEIMAYLNQYLPADIAITACAEMPERFHARLNAKGKRYCYRLCDSGVPDVFTRSYVCAWDNRLDESAMREAAAYLIGTHDYRAFSSVNKRFKKSTVRTITALEIERKGQELWISVQGTGFLYNMVRILVGTLVEVGEGKRAPQSMPDILISRDRQQAGMTMPPQGLMLEEIFY</sequence>
<comment type="caution">
    <text evidence="9">The sequence shown here is derived from an EMBL/GenBank/DDBJ whole genome shotgun (WGS) entry which is preliminary data.</text>
</comment>
<dbReference type="Proteomes" id="UP000194903">
    <property type="component" value="Unassembled WGS sequence"/>
</dbReference>
<comment type="similarity">
    <text evidence="1 4 7">Belongs to the tRNA pseudouridine synthase TruA family.</text>
</comment>
<dbReference type="GO" id="GO:0031119">
    <property type="term" value="P:tRNA pseudouridine synthesis"/>
    <property type="evidence" value="ECO:0007669"/>
    <property type="project" value="UniProtKB-UniRule"/>
</dbReference>
<comment type="caution">
    <text evidence="4">Lacks conserved residue(s) required for the propagation of feature annotation.</text>
</comment>
<evidence type="ECO:0000313" key="10">
    <source>
        <dbReference type="Proteomes" id="UP000194903"/>
    </source>
</evidence>
<evidence type="ECO:0000256" key="5">
    <source>
        <dbReference type="PIRSR" id="PIRSR001430-1"/>
    </source>
</evidence>
<evidence type="ECO:0000256" key="4">
    <source>
        <dbReference type="HAMAP-Rule" id="MF_00171"/>
    </source>
</evidence>
<evidence type="ECO:0000256" key="7">
    <source>
        <dbReference type="RuleBase" id="RU003792"/>
    </source>
</evidence>
<dbReference type="GO" id="GO:0003723">
    <property type="term" value="F:RNA binding"/>
    <property type="evidence" value="ECO:0007669"/>
    <property type="project" value="InterPro"/>
</dbReference>
<dbReference type="PANTHER" id="PTHR11142:SF22">
    <property type="entry name" value="TRNA PSEUDOURIDINE SYNTHASE A 2"/>
    <property type="match status" value="1"/>
</dbReference>
<feature type="domain" description="Pseudouridine synthase I TruA alpha/beta" evidence="8">
    <location>
        <begin position="144"/>
        <end position="246"/>
    </location>
</feature>
<evidence type="ECO:0000256" key="2">
    <source>
        <dbReference type="ARBA" id="ARBA00022694"/>
    </source>
</evidence>
<dbReference type="InterPro" id="IPR020097">
    <property type="entry name" value="PsdUridine_synth_TruA_a/b_dom"/>
</dbReference>
<dbReference type="InterPro" id="IPR020094">
    <property type="entry name" value="TruA/RsuA/RluB/E/F_N"/>
</dbReference>
<keyword evidence="2 4" id="KW-0819">tRNA processing</keyword>
<dbReference type="PIRSF" id="PIRSF001430">
    <property type="entry name" value="tRNA_psdUrid_synth"/>
    <property type="match status" value="1"/>
</dbReference>
<name>A0A252F5C2_9FIRM</name>
<dbReference type="InterPro" id="IPR020095">
    <property type="entry name" value="PsdUridine_synth_TruA_C"/>
</dbReference>
<dbReference type="NCBIfam" id="TIGR00071">
    <property type="entry name" value="hisT_truA"/>
    <property type="match status" value="1"/>
</dbReference>
<dbReference type="Gene3D" id="3.30.70.580">
    <property type="entry name" value="Pseudouridine synthase I, catalytic domain, N-terminal subdomain"/>
    <property type="match status" value="1"/>
</dbReference>
<evidence type="ECO:0000256" key="1">
    <source>
        <dbReference type="ARBA" id="ARBA00009375"/>
    </source>
</evidence>
<dbReference type="InterPro" id="IPR001406">
    <property type="entry name" value="PsdUridine_synth_TruA"/>
</dbReference>
<dbReference type="Pfam" id="PF01416">
    <property type="entry name" value="PseudoU_synth_1"/>
    <property type="match status" value="2"/>
</dbReference>
<dbReference type="OrthoDB" id="9811823at2"/>
<comment type="function">
    <text evidence="4">Formation of pseudouridine at positions 38, 39 and 40 in the anticodon stem and loop of transfer RNAs.</text>
</comment>
<dbReference type="HAMAP" id="MF_00171">
    <property type="entry name" value="TruA"/>
    <property type="match status" value="1"/>
</dbReference>
<evidence type="ECO:0000256" key="3">
    <source>
        <dbReference type="ARBA" id="ARBA00023235"/>
    </source>
</evidence>
<dbReference type="FunFam" id="3.30.70.580:FF:000001">
    <property type="entry name" value="tRNA pseudouridine synthase A"/>
    <property type="match status" value="1"/>
</dbReference>
<dbReference type="AlphaFoldDB" id="A0A252F5C2"/>
<dbReference type="Gene3D" id="3.30.70.660">
    <property type="entry name" value="Pseudouridine synthase I, catalytic domain, C-terminal subdomain"/>
    <property type="match status" value="1"/>
</dbReference>
<keyword evidence="10" id="KW-1185">Reference proteome</keyword>
<feature type="domain" description="Pseudouridine synthase I TruA alpha/beta" evidence="8">
    <location>
        <begin position="8"/>
        <end position="103"/>
    </location>
</feature>
<evidence type="ECO:0000259" key="8">
    <source>
        <dbReference type="Pfam" id="PF01416"/>
    </source>
</evidence>
<dbReference type="EC" id="5.4.99.12" evidence="4"/>
<accession>A0A252F5C2</accession>
<dbReference type="InterPro" id="IPR020103">
    <property type="entry name" value="PsdUridine_synth_cat_dom_sf"/>
</dbReference>